<keyword evidence="3" id="KW-1185">Reference proteome</keyword>
<dbReference type="RefSeq" id="WP_228856226.1">
    <property type="nucleotide sequence ID" value="NZ_AP024086.1"/>
</dbReference>
<sequence length="244" mass="27419">MVSEETGEAVRVIKTAMAGGARASIQREAVVLKELAESAPHLNTPVLLELAADGTWASQSVILGRLSGRKLTHAHINWLLHLPKTEKTTTLDEQGQNIRELIVDNPFMDKRMKQLMNRAVEKIIGPTVTLVLVHGDFAPWNLKIQPGKVIAAIDWEEGNFSGLPLWDLCHFFYMQHYLFRGKTAPVVLLQNNPLVARYLELMEISPDDLAPLVLIYLLQTIADRDSAISEQYRTYLIKQVETTV</sequence>
<dbReference type="InterPro" id="IPR002575">
    <property type="entry name" value="Aminoglycoside_PTrfase"/>
</dbReference>
<organism evidence="2 3">
    <name type="scientific">Desulfomarina profundi</name>
    <dbReference type="NCBI Taxonomy" id="2772557"/>
    <lineage>
        <taxon>Bacteria</taxon>
        <taxon>Pseudomonadati</taxon>
        <taxon>Thermodesulfobacteriota</taxon>
        <taxon>Desulfobulbia</taxon>
        <taxon>Desulfobulbales</taxon>
        <taxon>Desulfobulbaceae</taxon>
        <taxon>Desulfomarina</taxon>
    </lineage>
</organism>
<dbReference type="Pfam" id="PF01636">
    <property type="entry name" value="APH"/>
    <property type="match status" value="1"/>
</dbReference>
<dbReference type="EMBL" id="AP024086">
    <property type="protein sequence ID" value="BCL60056.1"/>
    <property type="molecule type" value="Genomic_DNA"/>
</dbReference>
<gene>
    <name evidence="2" type="ORF">DGMP_07490</name>
</gene>
<dbReference type="KEGG" id="dbk:DGMP_07490"/>
<feature type="domain" description="Aminoglycoside phosphotransferase" evidence="1">
    <location>
        <begin position="125"/>
        <end position="169"/>
    </location>
</feature>
<dbReference type="AlphaFoldDB" id="A0A8D5FRG6"/>
<name>A0A8D5FRG6_9BACT</name>
<reference evidence="2" key="1">
    <citation type="submission" date="2020-09" db="EMBL/GenBank/DDBJ databases">
        <title>Desulfogranum mesoprofundum gen. nov., sp. nov., a novel mesophilic, sulfate-reducing chemolithoautotroph isolated from a deep-sea hydrothermal vent chimney in the Suiyo Seamount.</title>
        <authorList>
            <person name="Hashimoto Y."/>
            <person name="Nakagawa S."/>
        </authorList>
    </citation>
    <scope>NUCLEOTIDE SEQUENCE</scope>
    <source>
        <strain evidence="2">KT2</strain>
    </source>
</reference>
<evidence type="ECO:0000313" key="2">
    <source>
        <dbReference type="EMBL" id="BCL60056.1"/>
    </source>
</evidence>
<dbReference type="Proteomes" id="UP000826725">
    <property type="component" value="Chromosome"/>
</dbReference>
<evidence type="ECO:0000259" key="1">
    <source>
        <dbReference type="Pfam" id="PF01636"/>
    </source>
</evidence>
<protein>
    <recommendedName>
        <fullName evidence="1">Aminoglycoside phosphotransferase domain-containing protein</fullName>
    </recommendedName>
</protein>
<evidence type="ECO:0000313" key="3">
    <source>
        <dbReference type="Proteomes" id="UP000826725"/>
    </source>
</evidence>
<accession>A0A8D5FRG6</accession>
<proteinExistence type="predicted"/>